<evidence type="ECO:0000256" key="7">
    <source>
        <dbReference type="ARBA" id="ARBA00046200"/>
    </source>
</evidence>
<evidence type="ECO:0000256" key="1">
    <source>
        <dbReference type="ARBA" id="ARBA00004173"/>
    </source>
</evidence>
<dbReference type="PANTHER" id="PTHR48417">
    <property type="entry name" value="ATP SYNTHASE F1 SUBUNIT EPSILON"/>
    <property type="match status" value="1"/>
</dbReference>
<evidence type="ECO:0000256" key="5">
    <source>
        <dbReference type="ARBA" id="ARBA00023128"/>
    </source>
</evidence>
<dbReference type="PANTHER" id="PTHR48417:SF1">
    <property type="entry name" value="ATP SYNTHASE F1 SUBUNIT EPSILON"/>
    <property type="match status" value="1"/>
</dbReference>
<comment type="similarity">
    <text evidence="2">Belongs to the ATPase inhibitor family.</text>
</comment>
<protein>
    <recommendedName>
        <fullName evidence="11">ATPase inhibitor, mitochondrial</fullName>
    </recommendedName>
</protein>
<keyword evidence="3" id="KW-0809">Transit peptide</keyword>
<reference evidence="9" key="2">
    <citation type="submission" date="2025-09" db="UniProtKB">
        <authorList>
            <consortium name="Ensembl"/>
        </authorList>
    </citation>
    <scope>IDENTIFICATION</scope>
</reference>
<dbReference type="Gene3D" id="1.20.5.500">
    <property type="entry name" value="Single helix bin"/>
    <property type="match status" value="1"/>
</dbReference>
<sequence length="53" mass="6652">MMKCFHRQKEKEQLMALKKHHGEEIDHHKKEIERLQREIDRHKGKIRKLKHDD</sequence>
<reference evidence="9" key="1">
    <citation type="submission" date="2025-08" db="UniProtKB">
        <authorList>
            <consortium name="Ensembl"/>
        </authorList>
    </citation>
    <scope>IDENTIFICATION</scope>
</reference>
<comment type="subunit">
    <text evidence="6">Homodimer; represents the active form and is present at a pH value below 6.5. Homotetramer; represents the inactive form and is present at a pH value above 7.0.</text>
</comment>
<dbReference type="AlphaFoldDB" id="A0A672NSN0"/>
<evidence type="ECO:0000313" key="10">
    <source>
        <dbReference type="Proteomes" id="UP000472262"/>
    </source>
</evidence>
<accession>A0A672NSN0</accession>
<evidence type="ECO:0008006" key="11">
    <source>
        <dbReference type="Google" id="ProtNLM"/>
    </source>
</evidence>
<evidence type="ECO:0000256" key="3">
    <source>
        <dbReference type="ARBA" id="ARBA00022946"/>
    </source>
</evidence>
<evidence type="ECO:0000256" key="6">
    <source>
        <dbReference type="ARBA" id="ARBA00026043"/>
    </source>
</evidence>
<feature type="coiled-coil region" evidence="8">
    <location>
        <begin position="18"/>
        <end position="52"/>
    </location>
</feature>
<dbReference type="InParanoid" id="A0A672NSN0"/>
<organism evidence="9 10">
    <name type="scientific">Sinocyclocheilus grahami</name>
    <name type="common">Dianchi golden-line fish</name>
    <name type="synonym">Barbus grahami</name>
    <dbReference type="NCBI Taxonomy" id="75366"/>
    <lineage>
        <taxon>Eukaryota</taxon>
        <taxon>Metazoa</taxon>
        <taxon>Chordata</taxon>
        <taxon>Craniata</taxon>
        <taxon>Vertebrata</taxon>
        <taxon>Euteleostomi</taxon>
        <taxon>Actinopterygii</taxon>
        <taxon>Neopterygii</taxon>
        <taxon>Teleostei</taxon>
        <taxon>Ostariophysi</taxon>
        <taxon>Cypriniformes</taxon>
        <taxon>Cyprinidae</taxon>
        <taxon>Cyprininae</taxon>
        <taxon>Sinocyclocheilus</taxon>
    </lineage>
</organism>
<comment type="function">
    <text evidence="7">Endogenous F(1)F(o)-ATPase inhibitor limiting ATP depletion when the mitochondrial membrane potential falls below a threshold and the F(1)F(o)-ATP synthase starts hydrolyzing ATP to pump protons out of the mitochondrial matrix. Required to avoid the consumption of cellular ATP when the F(1)F(o)-ATP synthase enzyme acts as an ATP hydrolase. Indirectly acts as a regulator of heme synthesis in erythroid tissues: regulates heme synthesis by modulating the mitochondrial pH and redox potential, allowing FECH to efficiently catalyze the incorporation of iron into protoporphyrin IX to produce heme.</text>
</comment>
<evidence type="ECO:0000256" key="8">
    <source>
        <dbReference type="SAM" id="Coils"/>
    </source>
</evidence>
<name>A0A672NSN0_SINGR</name>
<proteinExistence type="inferred from homology"/>
<evidence type="ECO:0000313" key="9">
    <source>
        <dbReference type="Ensembl" id="ENSSGRP00000053775.1"/>
    </source>
</evidence>
<dbReference type="GO" id="GO:0005739">
    <property type="term" value="C:mitochondrion"/>
    <property type="evidence" value="ECO:0007669"/>
    <property type="project" value="UniProtKB-SubCell"/>
</dbReference>
<keyword evidence="10" id="KW-1185">Reference proteome</keyword>
<dbReference type="SUPFAM" id="SSF64602">
    <property type="entry name" value="F1 ATPase inhibitor, IF1, C-terminal domain"/>
    <property type="match status" value="1"/>
</dbReference>
<comment type="subcellular location">
    <subcellularLocation>
        <location evidence="1">Mitochondrion</location>
    </subcellularLocation>
</comment>
<dbReference type="Proteomes" id="UP000472262">
    <property type="component" value="Unassembled WGS sequence"/>
</dbReference>
<keyword evidence="5" id="KW-0496">Mitochondrion</keyword>
<dbReference type="FunFam" id="1.20.5.500:FF:000003">
    <property type="entry name" value="ATPase inhibitor B, mitochondrial"/>
    <property type="match status" value="1"/>
</dbReference>
<keyword evidence="4 8" id="KW-0175">Coiled coil</keyword>
<evidence type="ECO:0000256" key="4">
    <source>
        <dbReference type="ARBA" id="ARBA00023054"/>
    </source>
</evidence>
<dbReference type="Ensembl" id="ENSSGRT00000057460.1">
    <property type="protein sequence ID" value="ENSSGRP00000053775.1"/>
    <property type="gene ID" value="ENSSGRG00000028356.1"/>
</dbReference>
<evidence type="ECO:0000256" key="2">
    <source>
        <dbReference type="ARBA" id="ARBA00010901"/>
    </source>
</evidence>